<accession>A0A1I8BKQ7</accession>
<feature type="compositionally biased region" description="Gly residues" evidence="1">
    <location>
        <begin position="38"/>
        <end position="69"/>
    </location>
</feature>
<dbReference type="Proteomes" id="UP000095281">
    <property type="component" value="Unplaced"/>
</dbReference>
<evidence type="ECO:0000256" key="1">
    <source>
        <dbReference type="SAM" id="MobiDB-lite"/>
    </source>
</evidence>
<evidence type="ECO:0000313" key="3">
    <source>
        <dbReference type="WBParaSite" id="MhA1_Contig271.frz3.gene49"/>
    </source>
</evidence>
<feature type="compositionally biased region" description="Low complexity" evidence="1">
    <location>
        <begin position="99"/>
        <end position="112"/>
    </location>
</feature>
<protein>
    <submittedName>
        <fullName evidence="3">Piwi domain-containing protein</fullName>
    </submittedName>
</protein>
<evidence type="ECO:0000313" key="2">
    <source>
        <dbReference type="Proteomes" id="UP000095281"/>
    </source>
</evidence>
<sequence length="527" mass="58963">MQQRRDGGRGGGGSRGGGGQRGGGYRGGGGGGHRDEGGSGGYRGGGGHRGGGGGGGGYQSRGGGGGYQSRGGSDAGYQSRGGGGPSHGMPQRYREEPPRSSSSASFQPEQQSLPAHMKPPPVQQQQRELMASQRCADEAFSKMSLKLEPGRRAFRYDVDIRRLPMQKRNGTMDEGKSLVRGADDGQRALNRNLCFELLTLSFTATNRFGMPVGHEIVYDFKAVMFTSMPINEFDIAGGYQFTLENNQVNEYFLIVVIVKMTFPSRFLNAKSLVEQQRSRQNTHIQPYGRKLFYIWLDDLPKNYDSFFKSPTISNLGSIVEVPCLFDNNNFIDSMVEVINEKANFKRKILKKKKYTNPSMCITDALYYLEIGNEVLCSEMVWAAYSSSIAFLFQKFGIRIRTHTCLNYLAFYAINFHPDKQKREHLETLVDFIQCAHENFYCGSDSTEAVKKYIGRVGKFVEYFSEINKDDVWKELGPNLPQGRGDGKVYANVMLKKLPIRKGIFGSGPYTFTYQAFTLKYRDRFIDF</sequence>
<dbReference type="AlphaFoldDB" id="A0A1I8BKQ7"/>
<dbReference type="WBParaSite" id="MhA1_Contig271.frz3.gene49">
    <property type="protein sequence ID" value="MhA1_Contig271.frz3.gene49"/>
    <property type="gene ID" value="MhA1_Contig271.frz3.gene49"/>
</dbReference>
<keyword evidence="2" id="KW-1185">Reference proteome</keyword>
<proteinExistence type="predicted"/>
<name>A0A1I8BKQ7_MELHA</name>
<reference evidence="3" key="1">
    <citation type="submission" date="2016-11" db="UniProtKB">
        <authorList>
            <consortium name="WormBaseParasite"/>
        </authorList>
    </citation>
    <scope>IDENTIFICATION</scope>
</reference>
<feature type="region of interest" description="Disordered" evidence="1">
    <location>
        <begin position="1"/>
        <end position="131"/>
    </location>
</feature>
<organism evidence="2 3">
    <name type="scientific">Meloidogyne hapla</name>
    <name type="common">Root-knot nematode worm</name>
    <dbReference type="NCBI Taxonomy" id="6305"/>
    <lineage>
        <taxon>Eukaryota</taxon>
        <taxon>Metazoa</taxon>
        <taxon>Ecdysozoa</taxon>
        <taxon>Nematoda</taxon>
        <taxon>Chromadorea</taxon>
        <taxon>Rhabditida</taxon>
        <taxon>Tylenchina</taxon>
        <taxon>Tylenchomorpha</taxon>
        <taxon>Tylenchoidea</taxon>
        <taxon>Meloidogynidae</taxon>
        <taxon>Meloidogyninae</taxon>
        <taxon>Meloidogyne</taxon>
    </lineage>
</organism>
<feature type="compositionally biased region" description="Gly residues" evidence="1">
    <location>
        <begin position="9"/>
        <end position="31"/>
    </location>
</feature>